<accession>A0ABR3JEI7</accession>
<proteinExistence type="predicted"/>
<feature type="compositionally biased region" description="Low complexity" evidence="1">
    <location>
        <begin position="32"/>
        <end position="44"/>
    </location>
</feature>
<protein>
    <recommendedName>
        <fullName evidence="2">RanBD1 domain-containing protein</fullName>
    </recommendedName>
</protein>
<organism evidence="3 4">
    <name type="scientific">Hohenbuehelia grisea</name>
    <dbReference type="NCBI Taxonomy" id="104357"/>
    <lineage>
        <taxon>Eukaryota</taxon>
        <taxon>Fungi</taxon>
        <taxon>Dikarya</taxon>
        <taxon>Basidiomycota</taxon>
        <taxon>Agaricomycotina</taxon>
        <taxon>Agaricomycetes</taxon>
        <taxon>Agaricomycetidae</taxon>
        <taxon>Agaricales</taxon>
        <taxon>Pleurotineae</taxon>
        <taxon>Pleurotaceae</taxon>
        <taxon>Hohenbuehelia</taxon>
    </lineage>
</organism>
<dbReference type="Pfam" id="PF00638">
    <property type="entry name" value="Ran_BP1"/>
    <property type="match status" value="1"/>
</dbReference>
<keyword evidence="4" id="KW-1185">Reference proteome</keyword>
<comment type="caution">
    <text evidence="3">The sequence shown here is derived from an EMBL/GenBank/DDBJ whole genome shotgun (WGS) entry which is preliminary data.</text>
</comment>
<evidence type="ECO:0000256" key="1">
    <source>
        <dbReference type="SAM" id="MobiDB-lite"/>
    </source>
</evidence>
<feature type="region of interest" description="Disordered" evidence="1">
    <location>
        <begin position="216"/>
        <end position="256"/>
    </location>
</feature>
<dbReference type="Gene3D" id="2.30.29.30">
    <property type="entry name" value="Pleckstrin-homology domain (PH domain)/Phosphotyrosine-binding domain (PTB)"/>
    <property type="match status" value="1"/>
</dbReference>
<dbReference type="InterPro" id="IPR011993">
    <property type="entry name" value="PH-like_dom_sf"/>
</dbReference>
<evidence type="ECO:0000313" key="3">
    <source>
        <dbReference type="EMBL" id="KAL0954140.1"/>
    </source>
</evidence>
<evidence type="ECO:0000259" key="2">
    <source>
        <dbReference type="PROSITE" id="PS50196"/>
    </source>
</evidence>
<evidence type="ECO:0000313" key="4">
    <source>
        <dbReference type="Proteomes" id="UP001556367"/>
    </source>
</evidence>
<feature type="region of interest" description="Disordered" evidence="1">
    <location>
        <begin position="174"/>
        <end position="196"/>
    </location>
</feature>
<feature type="region of interest" description="Disordered" evidence="1">
    <location>
        <begin position="32"/>
        <end position="77"/>
    </location>
</feature>
<feature type="domain" description="RanBD1" evidence="2">
    <location>
        <begin position="299"/>
        <end position="377"/>
    </location>
</feature>
<dbReference type="InterPro" id="IPR000156">
    <property type="entry name" value="Ran_bind_dom"/>
</dbReference>
<dbReference type="Proteomes" id="UP001556367">
    <property type="component" value="Unassembled WGS sequence"/>
</dbReference>
<feature type="compositionally biased region" description="Low complexity" evidence="1">
    <location>
        <begin position="230"/>
        <end position="245"/>
    </location>
</feature>
<dbReference type="PROSITE" id="PS50196">
    <property type="entry name" value="RANBD1"/>
    <property type="match status" value="1"/>
</dbReference>
<gene>
    <name evidence="3" type="ORF">HGRIS_005281</name>
</gene>
<dbReference type="SUPFAM" id="SSF50729">
    <property type="entry name" value="PH domain-like"/>
    <property type="match status" value="1"/>
</dbReference>
<sequence>MLPSADFNFFVCGFATFAATVGYAYSRRLSSSSPSILPQSTLSSHQHADEYDDESIITPPASPGSEVTVPATPSSDTSEIAEVLTDDTNAMELPSSASSGPTAPASGLKRKREEDDENSHLGYPFNLDSIYPPCKRSRTPPTEPHEHTTAINEIPTISPAQTSDIIEEIPLDKPFEQQPPHSSISAAESPKPVAEENQVLSHPAFASPNTSFGLDIALTRTPSPRPIPPSSGFAAFAGKSSPFGSPRLQPTTTGDANKPVWCSLGSPKWKAIGGAVSGHITSVNEEPALSKAAAIAPAPVPTETPHAYVSGEEDEEVETELKHVKLYTKRGKRAFSEGLLGHVKLLSHKTTSERRLVFRREPLWKVSLNLRLQPALRCTYDPEDHALRVVLTEAVCREDGSVDNSAREVVIYAMKPGRSLSRDDFREFAESVLNCQSSEGRTL</sequence>
<reference evidence="4" key="1">
    <citation type="submission" date="2024-06" db="EMBL/GenBank/DDBJ databases">
        <title>Multi-omics analyses provide insights into the biosynthesis of the anticancer antibiotic pleurotin in Hohenbuehelia grisea.</title>
        <authorList>
            <person name="Weaver J.A."/>
            <person name="Alberti F."/>
        </authorList>
    </citation>
    <scope>NUCLEOTIDE SEQUENCE [LARGE SCALE GENOMIC DNA]</scope>
    <source>
        <strain evidence="4">T-177</strain>
    </source>
</reference>
<dbReference type="EMBL" id="JASNQZ010000008">
    <property type="protein sequence ID" value="KAL0954140.1"/>
    <property type="molecule type" value="Genomic_DNA"/>
</dbReference>
<name>A0ABR3JEI7_9AGAR</name>
<feature type="region of interest" description="Disordered" evidence="1">
    <location>
        <begin position="91"/>
        <end position="160"/>
    </location>
</feature>
<feature type="compositionally biased region" description="Low complexity" evidence="1">
    <location>
        <begin position="94"/>
        <end position="107"/>
    </location>
</feature>